<name>A0A9E5DLK6_9EURY</name>
<dbReference type="AlphaFoldDB" id="A0A9E5DLK6"/>
<dbReference type="Proteomes" id="UP001068021">
    <property type="component" value="Unassembled WGS sequence"/>
</dbReference>
<dbReference type="InterPro" id="IPR025669">
    <property type="entry name" value="AAA_dom"/>
</dbReference>
<sequence length="258" mass="28010">MGETIAILNQKGGCGKTTTAVNLSTALALNNKRVLLIDIDPQGNATTSFGIPKSEIEKTIYTTLTGKNPVEEAIIPTGIDRLDLVASNIALSGAEIELSGEIGFHSILNERLENIKDSYDYILIDVPPSLGVLTINSLVASDSVIIPIQAEFYALEGMADLMEAMKLVGNRLNSPCNIKGILLTLYDSRTRLGRDVYENVKEYFGEKENIFEISIPRNVKLAEAPSHGKPGVLYDEECKGSTAYMELAEEIIAMEAAK</sequence>
<dbReference type="InterPro" id="IPR027417">
    <property type="entry name" value="P-loop_NTPase"/>
</dbReference>
<dbReference type="Gene3D" id="3.40.50.300">
    <property type="entry name" value="P-loop containing nucleotide triphosphate hydrolases"/>
    <property type="match status" value="1"/>
</dbReference>
<dbReference type="PANTHER" id="PTHR13696">
    <property type="entry name" value="P-LOOP CONTAINING NUCLEOSIDE TRIPHOSPHATE HYDROLASE"/>
    <property type="match status" value="1"/>
</dbReference>
<dbReference type="CDD" id="cd02042">
    <property type="entry name" value="ParAB_family"/>
    <property type="match status" value="1"/>
</dbReference>
<dbReference type="RefSeq" id="WP_048082024.1">
    <property type="nucleotide sequence ID" value="NZ_JAPVER010000020.1"/>
</dbReference>
<proteinExistence type="predicted"/>
<evidence type="ECO:0000313" key="2">
    <source>
        <dbReference type="EMBL" id="MCZ3365710.1"/>
    </source>
</evidence>
<comment type="caution">
    <text evidence="2">The sequence shown here is derived from an EMBL/GenBank/DDBJ whole genome shotgun (WGS) entry which is preliminary data.</text>
</comment>
<dbReference type="PIRSF" id="PIRSF009320">
    <property type="entry name" value="Nuc_binding_HP_1000"/>
    <property type="match status" value="1"/>
</dbReference>
<accession>A0A9E5DLK6</accession>
<protein>
    <submittedName>
        <fullName evidence="2">ParA family protein</fullName>
    </submittedName>
</protein>
<feature type="domain" description="AAA" evidence="1">
    <location>
        <begin position="3"/>
        <end position="175"/>
    </location>
</feature>
<dbReference type="Proteomes" id="UP001074446">
    <property type="component" value="Unassembled WGS sequence"/>
</dbReference>
<evidence type="ECO:0000313" key="3">
    <source>
        <dbReference type="EMBL" id="MCZ3371174.1"/>
    </source>
</evidence>
<organism evidence="2 4">
    <name type="scientific">Methanobacterium veterum</name>
    <dbReference type="NCBI Taxonomy" id="408577"/>
    <lineage>
        <taxon>Archaea</taxon>
        <taxon>Methanobacteriati</taxon>
        <taxon>Methanobacteriota</taxon>
        <taxon>Methanomada group</taxon>
        <taxon>Methanobacteria</taxon>
        <taxon>Methanobacteriales</taxon>
        <taxon>Methanobacteriaceae</taxon>
        <taxon>Methanobacterium</taxon>
    </lineage>
</organism>
<dbReference type="GeneID" id="300260649"/>
<dbReference type="PANTHER" id="PTHR13696:SF52">
    <property type="entry name" value="PARA FAMILY PROTEIN CT_582"/>
    <property type="match status" value="1"/>
</dbReference>
<keyword evidence="4" id="KW-1185">Reference proteome</keyword>
<evidence type="ECO:0000313" key="4">
    <source>
        <dbReference type="Proteomes" id="UP001068021"/>
    </source>
</evidence>
<gene>
    <name evidence="3" type="ORF">O3H35_00835</name>
    <name evidence="2" type="ORF">O3H54_07420</name>
</gene>
<dbReference type="EMBL" id="JAPVER010000020">
    <property type="protein sequence ID" value="MCZ3365710.1"/>
    <property type="molecule type" value="Genomic_DNA"/>
</dbReference>
<evidence type="ECO:0000259" key="1">
    <source>
        <dbReference type="Pfam" id="PF13614"/>
    </source>
</evidence>
<dbReference type="InterPro" id="IPR050678">
    <property type="entry name" value="DNA_Partitioning_ATPase"/>
</dbReference>
<reference evidence="2" key="1">
    <citation type="submission" date="2022-12" db="EMBL/GenBank/DDBJ databases">
        <title>Reclassification of two methanogenic archaea species isolated from the Kolyma lowland permafrost.</title>
        <authorList>
            <person name="Trubitsyn V.E."/>
            <person name="Rivkina E.M."/>
            <person name="Shcherbakova V.A."/>
        </authorList>
    </citation>
    <scope>NUCLEOTIDE SEQUENCE</scope>
    <source>
        <strain evidence="2">M2</strain>
        <strain evidence="3">MK4</strain>
    </source>
</reference>
<dbReference type="FunFam" id="3.40.50.300:FF:000285">
    <property type="entry name" value="Sporulation initiation inhibitor Soj"/>
    <property type="match status" value="1"/>
</dbReference>
<dbReference type="Pfam" id="PF13614">
    <property type="entry name" value="AAA_31"/>
    <property type="match status" value="1"/>
</dbReference>
<dbReference type="SUPFAM" id="SSF52540">
    <property type="entry name" value="P-loop containing nucleoside triphosphate hydrolases"/>
    <property type="match status" value="1"/>
</dbReference>
<dbReference type="EMBL" id="JAPVES010000024">
    <property type="protein sequence ID" value="MCZ3371174.1"/>
    <property type="molecule type" value="Genomic_DNA"/>
</dbReference>